<evidence type="ECO:0000313" key="2">
    <source>
        <dbReference type="EMBL" id="TBT95791.1"/>
    </source>
</evidence>
<evidence type="ECO:0000313" key="3">
    <source>
        <dbReference type="Proteomes" id="UP000291933"/>
    </source>
</evidence>
<keyword evidence="3" id="KW-1185">Reference proteome</keyword>
<dbReference type="EMBL" id="SDMR01000002">
    <property type="protein sequence ID" value="TBT95791.1"/>
    <property type="molecule type" value="Genomic_DNA"/>
</dbReference>
<name>A0A4V2JTC4_PROTD</name>
<feature type="chain" id="PRO_5038377576" description="DUF3558 domain-containing protein" evidence="1">
    <location>
        <begin position="22"/>
        <end position="173"/>
    </location>
</feature>
<organism evidence="2 3">
    <name type="scientific">Propioniciclava tarda</name>
    <dbReference type="NCBI Taxonomy" id="433330"/>
    <lineage>
        <taxon>Bacteria</taxon>
        <taxon>Bacillati</taxon>
        <taxon>Actinomycetota</taxon>
        <taxon>Actinomycetes</taxon>
        <taxon>Propionibacteriales</taxon>
        <taxon>Propionibacteriaceae</taxon>
        <taxon>Propioniciclava</taxon>
    </lineage>
</organism>
<sequence length="173" mass="18117">MRAPRAAIAASALLLVGCTPAAPQPTASAIETPGLVAPYFAPLAPGSPTASLPNLSPAPAPKPTSPLPKTLGEWVSYRERLQDDGAIQVFYSRESTPKAVVSAAVMPSNKSDAQFETAWPDAKRYSKAWCARQSPTMIACVVKVEPGRAVLALGNDVTFEELGQLTTDLAATL</sequence>
<comment type="caution">
    <text evidence="2">The sequence shown here is derived from an EMBL/GenBank/DDBJ whole genome shotgun (WGS) entry which is preliminary data.</text>
</comment>
<dbReference type="RefSeq" id="WP_131170906.1">
    <property type="nucleotide sequence ID" value="NZ_FXTL01000002.1"/>
</dbReference>
<protein>
    <recommendedName>
        <fullName evidence="4">DUF3558 domain-containing protein</fullName>
    </recommendedName>
</protein>
<proteinExistence type="predicted"/>
<evidence type="ECO:0008006" key="4">
    <source>
        <dbReference type="Google" id="ProtNLM"/>
    </source>
</evidence>
<dbReference type="AlphaFoldDB" id="A0A4V2JTC4"/>
<gene>
    <name evidence="2" type="ORF">ET996_02070</name>
</gene>
<reference evidence="2 3" key="1">
    <citation type="submission" date="2019-01" db="EMBL/GenBank/DDBJ databases">
        <title>Lactibacter flavus gen. nov., sp. nov., a novel bacterium of the family Propionibacteriaceae isolated from raw milk and dairy products.</title>
        <authorList>
            <person name="Huptas C."/>
            <person name="Wenning M."/>
            <person name="Breitenwieser F."/>
            <person name="Doll E."/>
            <person name="Von Neubeck M."/>
            <person name="Busse H.-J."/>
            <person name="Scherer S."/>
        </authorList>
    </citation>
    <scope>NUCLEOTIDE SEQUENCE [LARGE SCALE GENOMIC DNA]</scope>
    <source>
        <strain evidence="2 3">DSM 22130</strain>
    </source>
</reference>
<dbReference type="Proteomes" id="UP000291933">
    <property type="component" value="Unassembled WGS sequence"/>
</dbReference>
<accession>A0A4V2JTC4</accession>
<keyword evidence="1" id="KW-0732">Signal</keyword>
<feature type="signal peptide" evidence="1">
    <location>
        <begin position="1"/>
        <end position="21"/>
    </location>
</feature>
<evidence type="ECO:0000256" key="1">
    <source>
        <dbReference type="SAM" id="SignalP"/>
    </source>
</evidence>
<dbReference type="PROSITE" id="PS51257">
    <property type="entry name" value="PROKAR_LIPOPROTEIN"/>
    <property type="match status" value="1"/>
</dbReference>